<gene>
    <name evidence="2" type="ORF">D6D28_08011</name>
</gene>
<organism evidence="2 3">
    <name type="scientific">Aureobasidium pullulans</name>
    <name type="common">Black yeast</name>
    <name type="synonym">Pullularia pullulans</name>
    <dbReference type="NCBI Taxonomy" id="5580"/>
    <lineage>
        <taxon>Eukaryota</taxon>
        <taxon>Fungi</taxon>
        <taxon>Dikarya</taxon>
        <taxon>Ascomycota</taxon>
        <taxon>Pezizomycotina</taxon>
        <taxon>Dothideomycetes</taxon>
        <taxon>Dothideomycetidae</taxon>
        <taxon>Dothideales</taxon>
        <taxon>Saccotheciaceae</taxon>
        <taxon>Aureobasidium</taxon>
    </lineage>
</organism>
<feature type="compositionally biased region" description="Polar residues" evidence="1">
    <location>
        <begin position="320"/>
        <end position="333"/>
    </location>
</feature>
<evidence type="ECO:0000256" key="1">
    <source>
        <dbReference type="SAM" id="MobiDB-lite"/>
    </source>
</evidence>
<reference evidence="2 3" key="1">
    <citation type="submission" date="2018-10" db="EMBL/GenBank/DDBJ databases">
        <title>Fifty Aureobasidium pullulans genomes reveal a recombining polyextremotolerant generalist.</title>
        <authorList>
            <person name="Gostincar C."/>
            <person name="Turk M."/>
            <person name="Zajc J."/>
            <person name="Gunde-Cimerman N."/>
        </authorList>
    </citation>
    <scope>NUCLEOTIDE SEQUENCE [LARGE SCALE GENOMIC DNA]</scope>
    <source>
        <strain evidence="2 3">EXF-11900</strain>
    </source>
</reference>
<feature type="compositionally biased region" description="Pro residues" evidence="1">
    <location>
        <begin position="222"/>
        <end position="234"/>
    </location>
</feature>
<feature type="region of interest" description="Disordered" evidence="1">
    <location>
        <begin position="1"/>
        <end position="82"/>
    </location>
</feature>
<dbReference type="AlphaFoldDB" id="A0A4S8S952"/>
<name>A0A4S8S952_AURPU</name>
<feature type="region of interest" description="Disordered" evidence="1">
    <location>
        <begin position="218"/>
        <end position="414"/>
    </location>
</feature>
<evidence type="ECO:0000313" key="2">
    <source>
        <dbReference type="EMBL" id="THV66826.1"/>
    </source>
</evidence>
<evidence type="ECO:0000313" key="3">
    <source>
        <dbReference type="Proteomes" id="UP000304951"/>
    </source>
</evidence>
<feature type="compositionally biased region" description="Low complexity" evidence="1">
    <location>
        <begin position="66"/>
        <end position="80"/>
    </location>
</feature>
<proteinExistence type="predicted"/>
<dbReference type="EMBL" id="QZAF01000477">
    <property type="protein sequence ID" value="THV66826.1"/>
    <property type="molecule type" value="Genomic_DNA"/>
</dbReference>
<protein>
    <submittedName>
        <fullName evidence="2">Uncharacterized protein</fullName>
    </submittedName>
</protein>
<comment type="caution">
    <text evidence="2">The sequence shown here is derived from an EMBL/GenBank/DDBJ whole genome shotgun (WGS) entry which is preliminary data.</text>
</comment>
<dbReference type="Proteomes" id="UP000304951">
    <property type="component" value="Unassembled WGS sequence"/>
</dbReference>
<accession>A0A4S8S952</accession>
<sequence length="705" mass="78537">MTVIPHALSMPQRHETTPPWGKKRKRELSSSPSPPPDDFVPRDYEEIKRLKTEDEALPPWSRHSDPLSPSSLSSSAAWRSSKNDDLTKAVKTMFDWTRSDEPVEESILHMKRIVNLCQDEASGVKKWKTVIATYQSLGATSEDVNDLIEAREPFWTQTRVRHVSTTIATPRALADSIRSMVEESERNNGRYLDRELKDQLMKAVDRVFPRAPPVLLNAQSPSFPPAGPSAPAPAPSLSGHGVVPEKDPASGQYQAPVAQMARNNEPAPASLPPPSSIGHRETHLAPPTDPRLMSRRPGWAPSSDSDSKPRAASLSKPRTDSLTESSSRKSSAATLVLASPAEPSQTVQHSPHKRPSLHKESSQHLRSPSPEPSQVIKPKRPTRWATEAVKPVGIEPLRDQRPPSPSASPKSATTAALPIQFRLATGSNSAPLRPRPHLGLDVEVARKTIDKNVFATPSSASSESRRSSAHNLQPPTRPRSLPLFQARIMPKEPLHSQAQQKLEIMKACDYKAVPAQETTPCPSKDGSWVLHFKDIRDLRTSLGRLIVLRDISIPVLTYAPGQSFQMFAMFTKPGVITSSFDTDIINTLARTFRPRKFTMRRQMIWKNGSRKYKFVKWLVIFEEPLDRENFNLDVTTAGFRDTLEFFGLSSSDDFQRCWVCSNGNHVTACCSFLESIEPPHEHDQFLTTIPRLMDRAISASDRDDC</sequence>
<feature type="compositionally biased region" description="Basic and acidic residues" evidence="1">
    <location>
        <begin position="39"/>
        <end position="54"/>
    </location>
</feature>
<feature type="region of interest" description="Disordered" evidence="1">
    <location>
        <begin position="455"/>
        <end position="479"/>
    </location>
</feature>